<name>R9NWZ0_PSEHS</name>
<dbReference type="SUPFAM" id="SSF49303">
    <property type="entry name" value="beta-Galactosidase/glucuronidase domain"/>
    <property type="match status" value="1"/>
</dbReference>
<evidence type="ECO:0000259" key="14">
    <source>
        <dbReference type="Pfam" id="PF17753"/>
    </source>
</evidence>
<comment type="subcellular location">
    <subcellularLocation>
        <location evidence="2">Secreted</location>
    </subcellularLocation>
</comment>
<comment type="catalytic activity">
    <reaction evidence="1">
        <text>Hydrolysis of terminal, non-reducing beta-D-mannose residues in beta-D-mannosides.</text>
        <dbReference type="EC" id="3.2.1.25"/>
    </reaction>
</comment>
<dbReference type="InterPro" id="IPR041625">
    <property type="entry name" value="Beta-mannosidase_Ig"/>
</dbReference>
<feature type="signal peptide" evidence="13">
    <location>
        <begin position="1"/>
        <end position="25"/>
    </location>
</feature>
<evidence type="ECO:0000313" key="17">
    <source>
        <dbReference type="Proteomes" id="UP000014071"/>
    </source>
</evidence>
<reference evidence="17" key="1">
    <citation type="journal article" date="2013" name="Genome Announc.">
        <title>Draft genome sequence of the basidiomycetous yeast-like fungus Pseudozyma hubeiensis SY62, which produces an abundant amount of the biosurfactant mannosylerythritol lipids.</title>
        <authorList>
            <person name="Konishi M."/>
            <person name="Hatada Y."/>
            <person name="Horiuchi J."/>
        </authorList>
    </citation>
    <scope>NUCLEOTIDE SEQUENCE [LARGE SCALE GENOMIC DNA]</scope>
    <source>
        <strain evidence="17">SY62</strain>
    </source>
</reference>
<feature type="chain" id="PRO_5004477820" description="Beta-mannosidase A" evidence="13">
    <location>
        <begin position="26"/>
        <end position="1086"/>
    </location>
</feature>
<dbReference type="SUPFAM" id="SSF49785">
    <property type="entry name" value="Galactose-binding domain-like"/>
    <property type="match status" value="1"/>
</dbReference>
<dbReference type="InterPro" id="IPR017853">
    <property type="entry name" value="GH"/>
</dbReference>
<dbReference type="PANTHER" id="PTHR43730">
    <property type="entry name" value="BETA-MANNOSIDASE"/>
    <property type="match status" value="1"/>
</dbReference>
<dbReference type="InterPro" id="IPR013783">
    <property type="entry name" value="Ig-like_fold"/>
</dbReference>
<keyword evidence="13" id="KW-0732">Signal</keyword>
<evidence type="ECO:0000256" key="10">
    <source>
        <dbReference type="ARBA" id="ARBA00023295"/>
    </source>
</evidence>
<evidence type="ECO:0000256" key="5">
    <source>
        <dbReference type="ARBA" id="ARBA00012754"/>
    </source>
</evidence>
<gene>
    <name evidence="16" type="ORF">PHSY_000583</name>
</gene>
<keyword evidence="8 16" id="KW-0378">Hydrolase</keyword>
<feature type="compositionally biased region" description="Acidic residues" evidence="12">
    <location>
        <begin position="1057"/>
        <end position="1069"/>
    </location>
</feature>
<feature type="domain" description="Beta-mannosidase-like galactose-binding" evidence="15">
    <location>
        <begin position="112"/>
        <end position="301"/>
    </location>
</feature>
<dbReference type="Proteomes" id="UP000014071">
    <property type="component" value="Unassembled WGS sequence"/>
</dbReference>
<dbReference type="GO" id="GO:0004567">
    <property type="term" value="F:beta-mannosidase activity"/>
    <property type="evidence" value="ECO:0007669"/>
    <property type="project" value="UniProtKB-EC"/>
</dbReference>
<dbReference type="STRING" id="1305764.R9NWZ0"/>
<dbReference type="RefSeq" id="XP_012186609.1">
    <property type="nucleotide sequence ID" value="XM_012331219.1"/>
</dbReference>
<dbReference type="InterPro" id="IPR036156">
    <property type="entry name" value="Beta-gal/glucu_dom_sf"/>
</dbReference>
<dbReference type="Gene3D" id="3.20.20.80">
    <property type="entry name" value="Glycosidases"/>
    <property type="match status" value="1"/>
</dbReference>
<evidence type="ECO:0000256" key="11">
    <source>
        <dbReference type="ARBA" id="ARBA00031061"/>
    </source>
</evidence>
<feature type="region of interest" description="Disordered" evidence="12">
    <location>
        <begin position="249"/>
        <end position="269"/>
    </location>
</feature>
<protein>
    <recommendedName>
        <fullName evidence="6">Beta-mannosidase A</fullName>
        <ecNumber evidence="5">3.2.1.25</ecNumber>
    </recommendedName>
    <alternativeName>
        <fullName evidence="11">Mannanase A</fullName>
    </alternativeName>
</protein>
<dbReference type="FunFam" id="3.20.20.80:FF:000050">
    <property type="entry name" value="Beta-mannosidase B"/>
    <property type="match status" value="1"/>
</dbReference>
<dbReference type="InterPro" id="IPR008979">
    <property type="entry name" value="Galactose-bd-like_sf"/>
</dbReference>
<comment type="similarity">
    <text evidence="3">Belongs to the glycosyl hydrolase 2 family. Beta-mannosidase A subfamily.</text>
</comment>
<evidence type="ECO:0000256" key="8">
    <source>
        <dbReference type="ARBA" id="ARBA00022801"/>
    </source>
</evidence>
<dbReference type="eggNOG" id="KOG2230">
    <property type="taxonomic scope" value="Eukaryota"/>
</dbReference>
<evidence type="ECO:0000313" key="16">
    <source>
        <dbReference type="EMBL" id="GAC93022.1"/>
    </source>
</evidence>
<evidence type="ECO:0000256" key="7">
    <source>
        <dbReference type="ARBA" id="ARBA00022525"/>
    </source>
</evidence>
<sequence>MTDRLFVTSFWVVHALVAIASVVRGQQRQQQQRWQLPIDPDSERDFLDRRVASSQARVWSFSTYEQHRRPFPLQSNQNTTTESIFGNDDSTPINDPASAPFVANAAPSGLKWSLSNTNGSIQVGALFPSLAHLDLLRAGIIQDTAIGFNEGLNRWVAEEPIWFYTADLQPVIAQIEASHNLTESPHEYWLYFEGLDTIAQVFVGGKPVGETHNQFKWHAFRVPLDRVERFSRDTNITLVFQNVDDYASQQAAQHDPGYPNQVESPTQPRTSDYEYPGRIFLRKQQADLGWDWGPALVPRGPERRAYLISLPISGPESGTGVARTQADEDASHAQDKPSVLVIAAAFDVYRKGQTNNLPPPDPDANWIVNVTLTLLSGADVKSPSLRLSIPELGLYTFDALLSSSTVSAGLNAPVHVAFEIPSGGKYGPELWWPRGYGDQKLYDVVVQSDDLLIQVQKRVGFRTAFFDLSTISQEEVEQGVQPGSNFRLFVNGREIYVMGTNVIPFDTLSPRINPDYLRWVLESAASSHVNLIRIWGGGSYPSQALLDLCDEMGMMVWMDAIFAASLYPYYQDFLTEVSSEIAQVMVDVVTHPSIVAVVGNNEGELYFLGAYGKRPQDPEWFNGYELLFNHVIRDRVKEFSRGLSYFPSSTTTGYLQLDPYIGRYANYTRGVELHGTGEHYGYDAQKAFDINTYPRSRFMVEFGMFSLPSIYTLDRVLAPLGINDKVYSINSSVLRAHLKHPPAGNLTYPFAADVGQRELLSAISTYFPVPSTSLAPRQELHQYTLSSQLYQAVYVSNQISVYRRQAGRRERNRGVVVWQLNDIWEGTSWSSIEYTGRWKVANYVYSEVQAPVAALAVYNVTGDTLEVDVAYSGAFESVEQQQLQLEKEVVTVSMEWFDFTGKRLHDSEQVDVAYNVTSPGSKTVSTIRDPTRSKCTGRDGCYLRLTCSGSVSETNVYWTPLRNLTSTLRHLHDKHMLPQLQLTLPRDGGWNVQIRNTGNATAPFVVVEQGSEYVGYFAECSSSDGGGVCQPRNAFWLNPGESKVLTFIRPTITSEQDGNEEEDDDDEQGREEWFETLSAWSLFDNL</sequence>
<feature type="domain" description="Beta-mannosidase Ig-fold" evidence="14">
    <location>
        <begin position="978"/>
        <end position="1051"/>
    </location>
</feature>
<evidence type="ECO:0000256" key="13">
    <source>
        <dbReference type="SAM" id="SignalP"/>
    </source>
</evidence>
<dbReference type="Pfam" id="PF22666">
    <property type="entry name" value="Glyco_hydro_2_N2"/>
    <property type="match status" value="1"/>
</dbReference>
<keyword evidence="17" id="KW-1185">Reference proteome</keyword>
<evidence type="ECO:0000256" key="4">
    <source>
        <dbReference type="ARBA" id="ARBA00011738"/>
    </source>
</evidence>
<dbReference type="EC" id="3.2.1.25" evidence="5"/>
<feature type="region of interest" description="Disordered" evidence="12">
    <location>
        <begin position="1051"/>
        <end position="1071"/>
    </location>
</feature>
<dbReference type="Pfam" id="PF17753">
    <property type="entry name" value="Ig_mannosidase"/>
    <property type="match status" value="1"/>
</dbReference>
<evidence type="ECO:0000256" key="6">
    <source>
        <dbReference type="ARBA" id="ARBA00021795"/>
    </source>
</evidence>
<evidence type="ECO:0000256" key="12">
    <source>
        <dbReference type="SAM" id="MobiDB-lite"/>
    </source>
</evidence>
<evidence type="ECO:0000256" key="1">
    <source>
        <dbReference type="ARBA" id="ARBA00000829"/>
    </source>
</evidence>
<dbReference type="Gene3D" id="2.60.40.10">
    <property type="entry name" value="Immunoglobulins"/>
    <property type="match status" value="2"/>
</dbReference>
<dbReference type="Gene3D" id="2.60.120.260">
    <property type="entry name" value="Galactose-binding domain-like"/>
    <property type="match status" value="1"/>
</dbReference>
<evidence type="ECO:0000256" key="9">
    <source>
        <dbReference type="ARBA" id="ARBA00023180"/>
    </source>
</evidence>
<dbReference type="InterPro" id="IPR050887">
    <property type="entry name" value="Beta-mannosidase_GH2"/>
</dbReference>
<dbReference type="SUPFAM" id="SSF51445">
    <property type="entry name" value="(Trans)glycosidases"/>
    <property type="match status" value="1"/>
</dbReference>
<proteinExistence type="inferred from homology"/>
<keyword evidence="10" id="KW-0326">Glycosidase</keyword>
<keyword evidence="7" id="KW-0964">Secreted</keyword>
<evidence type="ECO:0000256" key="2">
    <source>
        <dbReference type="ARBA" id="ARBA00004613"/>
    </source>
</evidence>
<accession>R9NWZ0</accession>
<organism evidence="16 17">
    <name type="scientific">Pseudozyma hubeiensis (strain SY62)</name>
    <name type="common">Yeast</name>
    <dbReference type="NCBI Taxonomy" id="1305764"/>
    <lineage>
        <taxon>Eukaryota</taxon>
        <taxon>Fungi</taxon>
        <taxon>Dikarya</taxon>
        <taxon>Basidiomycota</taxon>
        <taxon>Ustilaginomycotina</taxon>
        <taxon>Ustilaginomycetes</taxon>
        <taxon>Ustilaginales</taxon>
        <taxon>Ustilaginaceae</taxon>
        <taxon>Pseudozyma</taxon>
    </lineage>
</organism>
<dbReference type="UniPathway" id="UPA00280"/>
<dbReference type="GO" id="GO:0006516">
    <property type="term" value="P:glycoprotein catabolic process"/>
    <property type="evidence" value="ECO:0007669"/>
    <property type="project" value="TreeGrafter"/>
</dbReference>
<dbReference type="AlphaFoldDB" id="R9NWZ0"/>
<dbReference type="InterPro" id="IPR054593">
    <property type="entry name" value="Beta-mannosidase-like_N2"/>
</dbReference>
<dbReference type="OrthoDB" id="2866996at2759"/>
<dbReference type="PANTHER" id="PTHR43730:SF5">
    <property type="entry name" value="BETA-MANNOSIDASE A"/>
    <property type="match status" value="1"/>
</dbReference>
<keyword evidence="9" id="KW-0325">Glycoprotein</keyword>
<dbReference type="GO" id="GO:0005576">
    <property type="term" value="C:extracellular region"/>
    <property type="evidence" value="ECO:0007669"/>
    <property type="project" value="UniProtKB-SubCell"/>
</dbReference>
<evidence type="ECO:0000259" key="15">
    <source>
        <dbReference type="Pfam" id="PF22666"/>
    </source>
</evidence>
<dbReference type="GeneID" id="24105888"/>
<dbReference type="EMBL" id="DF238771">
    <property type="protein sequence ID" value="GAC93022.1"/>
    <property type="molecule type" value="Genomic_DNA"/>
</dbReference>
<evidence type="ECO:0000256" key="3">
    <source>
        <dbReference type="ARBA" id="ARBA00007483"/>
    </source>
</evidence>
<comment type="subunit">
    <text evidence="4">Homodimer.</text>
</comment>
<dbReference type="HOGENOM" id="CLU_005015_3_0_1"/>